<keyword evidence="3" id="KW-1185">Reference proteome</keyword>
<protein>
    <submittedName>
        <fullName evidence="2">Uncharacterized protein</fullName>
    </submittedName>
</protein>
<comment type="caution">
    <text evidence="2">The sequence shown here is derived from an EMBL/GenBank/DDBJ whole genome shotgun (WGS) entry which is preliminary data.</text>
</comment>
<name>A0ABY0AMP0_9ENTR</name>
<gene>
    <name evidence="2" type="ORF">EKN94_20930</name>
</gene>
<keyword evidence="1" id="KW-0472">Membrane</keyword>
<accession>A0ABY0AMP0</accession>
<sequence>MSDNVIVKYVLIATFIFGGVFFWASLYGPGAEKKLQKNISEGEYYLTKCKPIEINIDNGFFNSNTNKLNCDGVIVNIPTDEYERLALIYTESKKK</sequence>
<reference evidence="2 3" key="1">
    <citation type="submission" date="2018-12" db="EMBL/GenBank/DDBJ databases">
        <title>The Batch Genome Submission of Enterobacter spp. strains.</title>
        <authorList>
            <person name="Wei L."/>
            <person name="Wu W."/>
            <person name="Lin J."/>
            <person name="Zhang X."/>
            <person name="Feng Y."/>
            <person name="Zong Z."/>
        </authorList>
    </citation>
    <scope>NUCLEOTIDE SEQUENCE [LARGE SCALE GENOMIC DNA]</scope>
    <source>
        <strain evidence="2 3">WCHEM090044</strain>
    </source>
</reference>
<evidence type="ECO:0000313" key="3">
    <source>
        <dbReference type="Proteomes" id="UP000278241"/>
    </source>
</evidence>
<keyword evidence="1" id="KW-1133">Transmembrane helix</keyword>
<dbReference type="RefSeq" id="WP_126546314.1">
    <property type="nucleotide sequence ID" value="NZ_RXRX01000018.1"/>
</dbReference>
<evidence type="ECO:0000313" key="2">
    <source>
        <dbReference type="EMBL" id="RTN19041.1"/>
    </source>
</evidence>
<feature type="transmembrane region" description="Helical" evidence="1">
    <location>
        <begin position="6"/>
        <end position="27"/>
    </location>
</feature>
<keyword evidence="1" id="KW-0812">Transmembrane</keyword>
<evidence type="ECO:0000256" key="1">
    <source>
        <dbReference type="SAM" id="Phobius"/>
    </source>
</evidence>
<proteinExistence type="predicted"/>
<organism evidence="2 3">
    <name type="scientific">Enterobacter quasimori</name>
    <dbReference type="NCBI Taxonomy" id="2838947"/>
    <lineage>
        <taxon>Bacteria</taxon>
        <taxon>Pseudomonadati</taxon>
        <taxon>Pseudomonadota</taxon>
        <taxon>Gammaproteobacteria</taxon>
        <taxon>Enterobacterales</taxon>
        <taxon>Enterobacteriaceae</taxon>
        <taxon>Enterobacter</taxon>
    </lineage>
</organism>
<dbReference type="Proteomes" id="UP000278241">
    <property type="component" value="Unassembled WGS sequence"/>
</dbReference>
<dbReference type="EMBL" id="RXRX01000018">
    <property type="protein sequence ID" value="RTN19041.1"/>
    <property type="molecule type" value="Genomic_DNA"/>
</dbReference>